<name>A0AAV1DC94_OLDCO</name>
<comment type="similarity">
    <text evidence="2">Belongs to the major facilitator superfamily. Proton-dependent oligopeptide transporter (POT/PTR) (TC 2.A.17) family.</text>
</comment>
<protein>
    <submittedName>
        <fullName evidence="8">OLC1v1004086C1</fullName>
    </submittedName>
</protein>
<dbReference type="SUPFAM" id="SSF103473">
    <property type="entry name" value="MFS general substrate transporter"/>
    <property type="match status" value="2"/>
</dbReference>
<keyword evidence="4 7" id="KW-1133">Transmembrane helix</keyword>
<proteinExistence type="inferred from homology"/>
<feature type="transmembrane region" description="Helical" evidence="7">
    <location>
        <begin position="16"/>
        <end position="37"/>
    </location>
</feature>
<reference evidence="8" key="1">
    <citation type="submission" date="2023-03" db="EMBL/GenBank/DDBJ databases">
        <authorList>
            <person name="Julca I."/>
        </authorList>
    </citation>
    <scope>NUCLEOTIDE SEQUENCE</scope>
</reference>
<dbReference type="EMBL" id="OX459122">
    <property type="protein sequence ID" value="CAI9105213.1"/>
    <property type="molecule type" value="Genomic_DNA"/>
</dbReference>
<accession>A0AAV1DC94</accession>
<evidence type="ECO:0000256" key="6">
    <source>
        <dbReference type="ARBA" id="ARBA00044504"/>
    </source>
</evidence>
<evidence type="ECO:0000313" key="8">
    <source>
        <dbReference type="EMBL" id="CAI9105213.1"/>
    </source>
</evidence>
<evidence type="ECO:0000256" key="5">
    <source>
        <dbReference type="ARBA" id="ARBA00023136"/>
    </source>
</evidence>
<evidence type="ECO:0000313" key="9">
    <source>
        <dbReference type="Proteomes" id="UP001161247"/>
    </source>
</evidence>
<dbReference type="InterPro" id="IPR000109">
    <property type="entry name" value="POT_fam"/>
</dbReference>
<feature type="transmembrane region" description="Helical" evidence="7">
    <location>
        <begin position="298"/>
        <end position="316"/>
    </location>
</feature>
<dbReference type="PANTHER" id="PTHR11654">
    <property type="entry name" value="OLIGOPEPTIDE TRANSPORTER-RELATED"/>
    <property type="match status" value="1"/>
</dbReference>
<evidence type="ECO:0000256" key="2">
    <source>
        <dbReference type="ARBA" id="ARBA00005982"/>
    </source>
</evidence>
<dbReference type="Pfam" id="PF00854">
    <property type="entry name" value="PTR2"/>
    <property type="match status" value="2"/>
</dbReference>
<comment type="subcellular location">
    <subcellularLocation>
        <location evidence="1">Membrane</location>
        <topology evidence="1">Multi-pass membrane protein</topology>
    </subcellularLocation>
</comment>
<keyword evidence="9" id="KW-1185">Reference proteome</keyword>
<organism evidence="8 9">
    <name type="scientific">Oldenlandia corymbosa var. corymbosa</name>
    <dbReference type="NCBI Taxonomy" id="529605"/>
    <lineage>
        <taxon>Eukaryota</taxon>
        <taxon>Viridiplantae</taxon>
        <taxon>Streptophyta</taxon>
        <taxon>Embryophyta</taxon>
        <taxon>Tracheophyta</taxon>
        <taxon>Spermatophyta</taxon>
        <taxon>Magnoliopsida</taxon>
        <taxon>eudicotyledons</taxon>
        <taxon>Gunneridae</taxon>
        <taxon>Pentapetalae</taxon>
        <taxon>asterids</taxon>
        <taxon>lamiids</taxon>
        <taxon>Gentianales</taxon>
        <taxon>Rubiaceae</taxon>
        <taxon>Rubioideae</taxon>
        <taxon>Spermacoceae</taxon>
        <taxon>Hedyotis-Oldenlandia complex</taxon>
        <taxon>Oldenlandia</taxon>
    </lineage>
</organism>
<evidence type="ECO:0000256" key="7">
    <source>
        <dbReference type="SAM" id="Phobius"/>
    </source>
</evidence>
<dbReference type="AlphaFoldDB" id="A0AAV1DC94"/>
<evidence type="ECO:0000256" key="3">
    <source>
        <dbReference type="ARBA" id="ARBA00022692"/>
    </source>
</evidence>
<dbReference type="GO" id="GO:0022857">
    <property type="term" value="F:transmembrane transporter activity"/>
    <property type="evidence" value="ECO:0007669"/>
    <property type="project" value="InterPro"/>
</dbReference>
<keyword evidence="5 7" id="KW-0472">Membrane</keyword>
<keyword evidence="3 7" id="KW-0812">Transmembrane</keyword>
<evidence type="ECO:0000256" key="1">
    <source>
        <dbReference type="ARBA" id="ARBA00004141"/>
    </source>
</evidence>
<dbReference type="InterPro" id="IPR036259">
    <property type="entry name" value="MFS_trans_sf"/>
</dbReference>
<comment type="similarity">
    <text evidence="6">Belongs to the major facilitator superfamily. Phosphate:H(+) symporter (TC 2.A.1.9) family.</text>
</comment>
<feature type="transmembrane region" description="Helical" evidence="7">
    <location>
        <begin position="43"/>
        <end position="62"/>
    </location>
</feature>
<sequence length="377" mass="42439">MGAYQLDKPNDRDSFFNWYTFVSNVCLIVSCTAIVYVVDNVSWAWGFGISSAANTLGLLLLFSSTRFYRQMKPQGSPFTGLGRVVVKAVKNRGILLSQNPGVYFQGPENNKIPTLPSKFFRFLNRAALKTERDLETNESTRKSGQLCTITEIEDLKDLIKIVPLFTSGLLVRVPYVIQVSLGILQALKMDRSLGPDFKVPAAIIVAFIHIHLYQRRFHRSNLISNLDMVVLALVEAKRLKISRMHNLQNEDNGAEVPMSIFWLVPPLALVGMGEAFHLPGLVSFYYQEFPDYLKNTSVGVVSLFYGIAFYIGNALIHVIHRSTDWLPENINKGRLDIVYCLITIIVGVNFCYFLLCGSLYKYKAAEIVEDGVSLSEE</sequence>
<gene>
    <name evidence="8" type="ORF">OLC1_LOCUS13959</name>
</gene>
<feature type="transmembrane region" description="Helical" evidence="7">
    <location>
        <begin position="337"/>
        <end position="360"/>
    </location>
</feature>
<dbReference type="GO" id="GO:0016020">
    <property type="term" value="C:membrane"/>
    <property type="evidence" value="ECO:0007669"/>
    <property type="project" value="UniProtKB-SubCell"/>
</dbReference>
<dbReference type="Proteomes" id="UP001161247">
    <property type="component" value="Chromosome 5"/>
</dbReference>
<dbReference type="Gene3D" id="1.20.1250.20">
    <property type="entry name" value="MFS general substrate transporter like domains"/>
    <property type="match status" value="1"/>
</dbReference>
<evidence type="ECO:0000256" key="4">
    <source>
        <dbReference type="ARBA" id="ARBA00022989"/>
    </source>
</evidence>